<dbReference type="Gene3D" id="3.90.1150.10">
    <property type="entry name" value="Aspartate Aminotransferase, domain 1"/>
    <property type="match status" value="1"/>
</dbReference>
<dbReference type="InterPro" id="IPR015424">
    <property type="entry name" value="PyrdxlP-dep_Trfase"/>
</dbReference>
<evidence type="ECO:0000256" key="7">
    <source>
        <dbReference type="ARBA" id="ARBA00022756"/>
    </source>
</evidence>
<evidence type="ECO:0000256" key="10">
    <source>
        <dbReference type="ARBA" id="ARBA00033381"/>
    </source>
</evidence>
<dbReference type="InterPro" id="IPR015422">
    <property type="entry name" value="PyrdxlP-dep_Trfase_small"/>
</dbReference>
<dbReference type="SUPFAM" id="SSF53383">
    <property type="entry name" value="PLP-dependent transferases"/>
    <property type="match status" value="1"/>
</dbReference>
<dbReference type="PANTHER" id="PTHR13693">
    <property type="entry name" value="CLASS II AMINOTRANSFERASE/8-AMINO-7-OXONONANOATE SYNTHASE"/>
    <property type="match status" value="1"/>
</dbReference>
<evidence type="ECO:0000256" key="9">
    <source>
        <dbReference type="ARBA" id="ARBA00032610"/>
    </source>
</evidence>
<dbReference type="RefSeq" id="WP_069672031.1">
    <property type="nucleotide sequence ID" value="NZ_MCBT01000048.1"/>
</dbReference>
<comment type="catalytic activity">
    <reaction evidence="11">
        <text>6-carboxyhexanoyl-[ACP] + L-alanine + H(+) = (8S)-8-amino-7-oxononanoate + holo-[ACP] + CO2</text>
        <dbReference type="Rhea" id="RHEA:42288"/>
        <dbReference type="Rhea" id="RHEA-COMP:9685"/>
        <dbReference type="Rhea" id="RHEA-COMP:9955"/>
        <dbReference type="ChEBI" id="CHEBI:15378"/>
        <dbReference type="ChEBI" id="CHEBI:16526"/>
        <dbReference type="ChEBI" id="CHEBI:57972"/>
        <dbReference type="ChEBI" id="CHEBI:64479"/>
        <dbReference type="ChEBI" id="CHEBI:78846"/>
        <dbReference type="ChEBI" id="CHEBI:149468"/>
        <dbReference type="EC" id="2.3.1.47"/>
    </reaction>
</comment>
<keyword evidence="7" id="KW-0093">Biotin biosynthesis</keyword>
<dbReference type="AlphaFoldDB" id="A0A1E5INL1"/>
<sequence length="383" mass="40470">MTGLSAKIAQAKVAAQAAGLLRARVQLTQTASSPNQFSCEAQHYLNFSSNDYLGLSVSPQLIDALVEGARRYGVGSGASPLVTGYGDAHAELESSLCKATGHEAALLFCSGFSANSALMKTLFGTGDTVVADKLIHASLIDGLRESSATLRRFSHNDLLAAQRLIKAHQPLALVTESVFSMDGDVAPLSQLYKTCTQQGSWLIVDDAHGFGVLSAQQQANAHNCDIQVVTFGKALGGQGAAILGSRACIDFLVANARDYIYSTALSPSAAYAVNCAVSLAIETGELQQKLTDNIAYFKALCLQSGVAITDSNTPIQPIIVGKLESLQRVFEYLKQAGIWVGAIRPPTVPKGSARLRITLNVNHSHSQIDMLVSCLASALSSER</sequence>
<evidence type="ECO:0000313" key="14">
    <source>
        <dbReference type="EMBL" id="OEG72075.1"/>
    </source>
</evidence>
<dbReference type="OrthoDB" id="9807157at2"/>
<comment type="subunit">
    <text evidence="4">Homodimer.</text>
</comment>
<evidence type="ECO:0000256" key="1">
    <source>
        <dbReference type="ARBA" id="ARBA00001933"/>
    </source>
</evidence>
<accession>A0A1E5INL1</accession>
<dbReference type="GO" id="GO:0009102">
    <property type="term" value="P:biotin biosynthetic process"/>
    <property type="evidence" value="ECO:0007669"/>
    <property type="project" value="UniProtKB-KW"/>
</dbReference>
<evidence type="ECO:0000313" key="15">
    <source>
        <dbReference type="Proteomes" id="UP000095230"/>
    </source>
</evidence>
<dbReference type="GO" id="GO:0008710">
    <property type="term" value="F:8-amino-7-oxononanoate synthase activity"/>
    <property type="evidence" value="ECO:0007669"/>
    <property type="project" value="UniProtKB-EC"/>
</dbReference>
<evidence type="ECO:0000256" key="11">
    <source>
        <dbReference type="ARBA" id="ARBA00047715"/>
    </source>
</evidence>
<comment type="cofactor">
    <cofactor evidence="1 12">
        <name>pyridoxal 5'-phosphate</name>
        <dbReference type="ChEBI" id="CHEBI:597326"/>
    </cofactor>
</comment>
<proteinExistence type="inferred from homology"/>
<dbReference type="InterPro" id="IPR001917">
    <property type="entry name" value="Aminotrans_II_pyridoxalP_BS"/>
</dbReference>
<dbReference type="InterPro" id="IPR050087">
    <property type="entry name" value="AON_synthase_class-II"/>
</dbReference>
<dbReference type="InterPro" id="IPR015421">
    <property type="entry name" value="PyrdxlP-dep_Trfase_major"/>
</dbReference>
<reference evidence="14 15" key="1">
    <citation type="submission" date="2016-07" db="EMBL/GenBank/DDBJ databases">
        <title>Whole-genome of two Shewanella species isolated from a digestive organ of sea cucumber Apostichopus japonicus Selenka 1867.</title>
        <authorList>
            <person name="Hong H.-H."/>
            <person name="Choi H."/>
            <person name="Cheon S."/>
            <person name="Oh J.-S."/>
            <person name="Lee H.-G."/>
            <person name="Park C."/>
        </authorList>
    </citation>
    <scope>NUCLEOTIDE SEQUENCE [LARGE SCALE GENOMIC DNA]</scope>
    <source>
        <strain evidence="14 15">CSB03KR</strain>
    </source>
</reference>
<evidence type="ECO:0000256" key="6">
    <source>
        <dbReference type="ARBA" id="ARBA00022679"/>
    </source>
</evidence>
<dbReference type="Pfam" id="PF00155">
    <property type="entry name" value="Aminotran_1_2"/>
    <property type="match status" value="1"/>
</dbReference>
<name>A0A1E5INL1_SHECO</name>
<dbReference type="Gene3D" id="3.40.640.10">
    <property type="entry name" value="Type I PLP-dependent aspartate aminotransferase-like (Major domain)"/>
    <property type="match status" value="1"/>
</dbReference>
<comment type="similarity">
    <text evidence="3">Belongs to the class-II pyridoxal-phosphate-dependent aminotransferase family. BioF subfamily.</text>
</comment>
<feature type="domain" description="Aminotransferase class I/classII large" evidence="13">
    <location>
        <begin position="43"/>
        <end position="373"/>
    </location>
</feature>
<organism evidence="14 15">
    <name type="scientific">Shewanella colwelliana</name>
    <name type="common">Alteromonas colwelliana</name>
    <dbReference type="NCBI Taxonomy" id="23"/>
    <lineage>
        <taxon>Bacteria</taxon>
        <taxon>Pseudomonadati</taxon>
        <taxon>Pseudomonadota</taxon>
        <taxon>Gammaproteobacteria</taxon>
        <taxon>Alteromonadales</taxon>
        <taxon>Shewanellaceae</taxon>
        <taxon>Shewanella</taxon>
    </lineage>
</organism>
<dbReference type="STRING" id="23.BEL05_03510"/>
<evidence type="ECO:0000259" key="13">
    <source>
        <dbReference type="Pfam" id="PF00155"/>
    </source>
</evidence>
<evidence type="ECO:0000256" key="4">
    <source>
        <dbReference type="ARBA" id="ARBA00011738"/>
    </source>
</evidence>
<evidence type="ECO:0000256" key="3">
    <source>
        <dbReference type="ARBA" id="ARBA00010008"/>
    </source>
</evidence>
<dbReference type="GO" id="GO:0030170">
    <property type="term" value="F:pyridoxal phosphate binding"/>
    <property type="evidence" value="ECO:0007669"/>
    <property type="project" value="InterPro"/>
</dbReference>
<gene>
    <name evidence="14" type="ORF">BEL05_03510</name>
</gene>
<comment type="caution">
    <text evidence="14">The sequence shown here is derived from an EMBL/GenBank/DDBJ whole genome shotgun (WGS) entry which is preliminary data.</text>
</comment>
<dbReference type="PANTHER" id="PTHR13693:SF100">
    <property type="entry name" value="8-AMINO-7-OXONONANOATE SYNTHASE"/>
    <property type="match status" value="1"/>
</dbReference>
<dbReference type="EC" id="2.3.1.47" evidence="5"/>
<keyword evidence="6" id="KW-0808">Transferase</keyword>
<evidence type="ECO:0000256" key="2">
    <source>
        <dbReference type="ARBA" id="ARBA00004746"/>
    </source>
</evidence>
<dbReference type="Proteomes" id="UP000095230">
    <property type="component" value="Unassembled WGS sequence"/>
</dbReference>
<evidence type="ECO:0000256" key="5">
    <source>
        <dbReference type="ARBA" id="ARBA00013187"/>
    </source>
</evidence>
<evidence type="ECO:0000256" key="12">
    <source>
        <dbReference type="RuleBase" id="RU003693"/>
    </source>
</evidence>
<dbReference type="InterPro" id="IPR004839">
    <property type="entry name" value="Aminotransferase_I/II_large"/>
</dbReference>
<protein>
    <recommendedName>
        <fullName evidence="5">8-amino-7-oxononanoate synthase</fullName>
        <ecNumber evidence="5">2.3.1.47</ecNumber>
    </recommendedName>
    <alternativeName>
        <fullName evidence="9">7-keto-8-amino-pelargonic acid synthase</fullName>
    </alternativeName>
    <alternativeName>
        <fullName evidence="10">8-amino-7-ketopelargonate synthase</fullName>
    </alternativeName>
</protein>
<keyword evidence="8 12" id="KW-0663">Pyridoxal phosphate</keyword>
<evidence type="ECO:0000256" key="8">
    <source>
        <dbReference type="ARBA" id="ARBA00022898"/>
    </source>
</evidence>
<comment type="pathway">
    <text evidence="2">Cofactor biosynthesis; biotin biosynthesis.</text>
</comment>
<dbReference type="PROSITE" id="PS00599">
    <property type="entry name" value="AA_TRANSFER_CLASS_2"/>
    <property type="match status" value="1"/>
</dbReference>
<dbReference type="EMBL" id="MCBT01000048">
    <property type="protein sequence ID" value="OEG72075.1"/>
    <property type="molecule type" value="Genomic_DNA"/>
</dbReference>